<evidence type="ECO:0000313" key="11">
    <source>
        <dbReference type="Proteomes" id="UP000184188"/>
    </source>
</evidence>
<dbReference type="InterPro" id="IPR003594">
    <property type="entry name" value="HATPase_dom"/>
</dbReference>
<dbReference type="GO" id="GO:0009584">
    <property type="term" value="P:detection of visible light"/>
    <property type="evidence" value="ECO:0007669"/>
    <property type="project" value="InterPro"/>
</dbReference>
<feature type="domain" description="Phytochrome chromophore attachment site" evidence="8">
    <location>
        <begin position="246"/>
        <end position="410"/>
    </location>
</feature>
<feature type="region of interest" description="Disordered" evidence="7">
    <location>
        <begin position="184"/>
        <end position="222"/>
    </location>
</feature>
<dbReference type="InterPro" id="IPR016132">
    <property type="entry name" value="Phyto_chromo_attachment"/>
</dbReference>
<organism evidence="10 11">
    <name type="scientific">Penicilliopsis zonata CBS 506.65</name>
    <dbReference type="NCBI Taxonomy" id="1073090"/>
    <lineage>
        <taxon>Eukaryota</taxon>
        <taxon>Fungi</taxon>
        <taxon>Dikarya</taxon>
        <taxon>Ascomycota</taxon>
        <taxon>Pezizomycotina</taxon>
        <taxon>Eurotiomycetes</taxon>
        <taxon>Eurotiomycetidae</taxon>
        <taxon>Eurotiales</taxon>
        <taxon>Aspergillaceae</taxon>
        <taxon>Penicilliopsis</taxon>
    </lineage>
</organism>
<dbReference type="RefSeq" id="XP_022578133.1">
    <property type="nucleotide sequence ID" value="XM_022725130.1"/>
</dbReference>
<dbReference type="Pfam" id="PF01590">
    <property type="entry name" value="GAF"/>
    <property type="match status" value="1"/>
</dbReference>
<dbReference type="STRING" id="1073090.A0A1L9S8Y6"/>
<dbReference type="InterPro" id="IPR013515">
    <property type="entry name" value="Phytochrome_cen-reg"/>
</dbReference>
<dbReference type="PANTHER" id="PTHR43065">
    <property type="entry name" value="SENSOR HISTIDINE KINASE"/>
    <property type="match status" value="1"/>
</dbReference>
<dbReference type="CDD" id="cd00082">
    <property type="entry name" value="HisKA"/>
    <property type="match status" value="1"/>
</dbReference>
<dbReference type="Gene3D" id="3.30.450.270">
    <property type="match status" value="1"/>
</dbReference>
<dbReference type="Pfam" id="PF00360">
    <property type="entry name" value="PHY"/>
    <property type="match status" value="1"/>
</dbReference>
<sequence length="857" mass="95778">MSASAVSGAPWINRLIRQSYTERTGDGQNDNGDFQDNREPSRDDFDAQPRPAQQEKTCPEFTLGPGNIQSFGALVALRPNQSNDAIHLPVDVVSENAFDILGYQPAALFGLLSFIDIVADSQKDFFLNHINTIILDPELDPGASGLEVWPLDIQLPTGLTRPLWCVISRQQDLILCEFEKQESSAAPEETGGRCSPSEEGPSSPECAPAEITPRPRLRRRRTDQKSLCSLIGNISKADDRLLHTNDVQQLLETATTLIHGMTGFDHVMIYQFHPDWSGQVMTEAKGPGAGQTSYNGLHFPATFLPQEMRDVYEHNRIHLLHDRTAPVFGLFYRQEGNVAIDPSVIMNSTYLRAMHPFQLGYLASMGVQSNICISIKVRDRLWGLIVCHSYRQREERVPFMTLRNCILVGNSISMNIERLTHEPEAKTLSLPEPQPYLAGQILSSAEGLLDLFMADFGVISIGNEIRLLSRREAALPTECFEWLNRLKRMQIWTVRSSNSLQQEFGMKNSPVSGYLYIPISAGEVDCMVLFRKCESKKSSWVQDPYRHRTVQGFDPASQPVEAFQIHVILNQTPGPDWQESDLQHAEALSFLFTLFIEVWRENEATVRQTRMTELLLKNSAHELRTPLNAVINYLELALEKSLDPGIQHCLTQASFMTKSVFNLIDDLTDLTKSKKELLDIQYSRFGLRESLGNVLSLFRAEADRKHIRLQLLMQEDTEVYVHGNRRYLQSAIAAILTNAFTATTKGTITLEYAGAADLSGVCQMAISVRDTGRGISSGSLARLSGAVNTIITGFQPTHQPPTLTLQSPGHRSSSPLGSGLTLVSHVLSHYDGRLEIESKKRSGSLFRLVMRMPIAAD</sequence>
<evidence type="ECO:0008006" key="12">
    <source>
        <dbReference type="Google" id="ProtNLM"/>
    </source>
</evidence>
<dbReference type="AlphaFoldDB" id="A0A1L9S8Y6"/>
<keyword evidence="11" id="KW-1185">Reference proteome</keyword>
<dbReference type="SMART" id="SM00388">
    <property type="entry name" value="HisKA"/>
    <property type="match status" value="1"/>
</dbReference>
<keyword evidence="4" id="KW-0418">Kinase</keyword>
<dbReference type="GO" id="GO:0005524">
    <property type="term" value="F:ATP binding"/>
    <property type="evidence" value="ECO:0007669"/>
    <property type="project" value="UniProtKB-KW"/>
</dbReference>
<evidence type="ECO:0000313" key="10">
    <source>
        <dbReference type="EMBL" id="OJJ43623.1"/>
    </source>
</evidence>
<dbReference type="Gene3D" id="1.10.287.130">
    <property type="match status" value="1"/>
</dbReference>
<dbReference type="InterPro" id="IPR043150">
    <property type="entry name" value="Phytochrome_PHY_sf"/>
</dbReference>
<evidence type="ECO:0000259" key="9">
    <source>
        <dbReference type="PROSITE" id="PS50109"/>
    </source>
</evidence>
<evidence type="ECO:0000256" key="5">
    <source>
        <dbReference type="ARBA" id="ARBA00022840"/>
    </source>
</evidence>
<evidence type="ECO:0000256" key="7">
    <source>
        <dbReference type="SAM" id="MobiDB-lite"/>
    </source>
</evidence>
<dbReference type="PROSITE" id="PS50046">
    <property type="entry name" value="PHYTOCHROME_2"/>
    <property type="match status" value="1"/>
</dbReference>
<accession>A0A1L9S8Y6</accession>
<evidence type="ECO:0000256" key="3">
    <source>
        <dbReference type="ARBA" id="ARBA00022741"/>
    </source>
</evidence>
<protein>
    <recommendedName>
        <fullName evidence="12">Histidine kinase domain-containing protein</fullName>
    </recommendedName>
</protein>
<dbReference type="InterPro" id="IPR003018">
    <property type="entry name" value="GAF"/>
</dbReference>
<dbReference type="SUPFAM" id="SSF55781">
    <property type="entry name" value="GAF domain-like"/>
    <property type="match status" value="2"/>
</dbReference>
<feature type="domain" description="Histidine kinase" evidence="9">
    <location>
        <begin position="618"/>
        <end position="854"/>
    </location>
</feature>
<gene>
    <name evidence="10" type="ORF">ASPZODRAFT_145973</name>
</gene>
<dbReference type="Gene3D" id="3.30.450.40">
    <property type="match status" value="1"/>
</dbReference>
<name>A0A1L9S8Y6_9EURO</name>
<keyword evidence="3" id="KW-0547">Nucleotide-binding</keyword>
<dbReference type="Gene3D" id="3.30.565.10">
    <property type="entry name" value="Histidine kinase-like ATPase, C-terminal domain"/>
    <property type="match status" value="1"/>
</dbReference>
<dbReference type="Pfam" id="PF02518">
    <property type="entry name" value="HATPase_c"/>
    <property type="match status" value="1"/>
</dbReference>
<keyword evidence="5" id="KW-0067">ATP-binding</keyword>
<dbReference type="Proteomes" id="UP000184188">
    <property type="component" value="Unassembled WGS sequence"/>
</dbReference>
<evidence type="ECO:0000256" key="4">
    <source>
        <dbReference type="ARBA" id="ARBA00022777"/>
    </source>
</evidence>
<dbReference type="SUPFAM" id="SSF55785">
    <property type="entry name" value="PYP-like sensor domain (PAS domain)"/>
    <property type="match status" value="1"/>
</dbReference>
<dbReference type="InterPro" id="IPR036097">
    <property type="entry name" value="HisK_dim/P_sf"/>
</dbReference>
<dbReference type="VEuPathDB" id="FungiDB:ASPZODRAFT_145973"/>
<dbReference type="InterPro" id="IPR029016">
    <property type="entry name" value="GAF-like_dom_sf"/>
</dbReference>
<keyword evidence="6" id="KW-0902">Two-component regulatory system</keyword>
<keyword evidence="2" id="KW-0808">Transferase</keyword>
<dbReference type="PANTHER" id="PTHR43065:SF10">
    <property type="entry name" value="PEROXIDE STRESS-ACTIVATED HISTIDINE KINASE MAK3"/>
    <property type="match status" value="1"/>
</dbReference>
<dbReference type="PROSITE" id="PS50109">
    <property type="entry name" value="HIS_KIN"/>
    <property type="match status" value="1"/>
</dbReference>
<evidence type="ECO:0000256" key="1">
    <source>
        <dbReference type="ARBA" id="ARBA00022553"/>
    </source>
</evidence>
<feature type="compositionally biased region" description="Basic and acidic residues" evidence="7">
    <location>
        <begin position="35"/>
        <end position="47"/>
    </location>
</feature>
<dbReference type="EMBL" id="KV878351">
    <property type="protein sequence ID" value="OJJ43623.1"/>
    <property type="molecule type" value="Genomic_DNA"/>
</dbReference>
<evidence type="ECO:0000256" key="2">
    <source>
        <dbReference type="ARBA" id="ARBA00022679"/>
    </source>
</evidence>
<dbReference type="InterPro" id="IPR036890">
    <property type="entry name" value="HATPase_C_sf"/>
</dbReference>
<dbReference type="OrthoDB" id="2015534at2759"/>
<evidence type="ECO:0000259" key="8">
    <source>
        <dbReference type="PROSITE" id="PS50046"/>
    </source>
</evidence>
<dbReference type="SMART" id="SM00065">
    <property type="entry name" value="GAF"/>
    <property type="match status" value="1"/>
</dbReference>
<proteinExistence type="predicted"/>
<dbReference type="GO" id="GO:0006355">
    <property type="term" value="P:regulation of DNA-templated transcription"/>
    <property type="evidence" value="ECO:0007669"/>
    <property type="project" value="InterPro"/>
</dbReference>
<evidence type="ECO:0000256" key="6">
    <source>
        <dbReference type="ARBA" id="ARBA00023012"/>
    </source>
</evidence>
<feature type="region of interest" description="Disordered" evidence="7">
    <location>
        <begin position="19"/>
        <end position="62"/>
    </location>
</feature>
<dbReference type="Gene3D" id="3.30.450.20">
    <property type="entry name" value="PAS domain"/>
    <property type="match status" value="1"/>
</dbReference>
<dbReference type="GeneID" id="34611595"/>
<feature type="compositionally biased region" description="Low complexity" evidence="7">
    <location>
        <begin position="194"/>
        <end position="210"/>
    </location>
</feature>
<dbReference type="GO" id="GO:0000155">
    <property type="term" value="F:phosphorelay sensor kinase activity"/>
    <property type="evidence" value="ECO:0007669"/>
    <property type="project" value="InterPro"/>
</dbReference>
<dbReference type="InterPro" id="IPR003661">
    <property type="entry name" value="HisK_dim/P_dom"/>
</dbReference>
<keyword evidence="1" id="KW-0597">Phosphoprotein</keyword>
<dbReference type="InterPro" id="IPR035965">
    <property type="entry name" value="PAS-like_dom_sf"/>
</dbReference>
<dbReference type="SUPFAM" id="SSF47384">
    <property type="entry name" value="Homodimeric domain of signal transducing histidine kinase"/>
    <property type="match status" value="1"/>
</dbReference>
<dbReference type="InterPro" id="IPR005467">
    <property type="entry name" value="His_kinase_dom"/>
</dbReference>
<dbReference type="SUPFAM" id="SSF55874">
    <property type="entry name" value="ATPase domain of HSP90 chaperone/DNA topoisomerase II/histidine kinase"/>
    <property type="match status" value="1"/>
</dbReference>
<dbReference type="SMART" id="SM00387">
    <property type="entry name" value="HATPase_c"/>
    <property type="match status" value="1"/>
</dbReference>
<reference evidence="11" key="1">
    <citation type="journal article" date="2017" name="Genome Biol.">
        <title>Comparative genomics reveals high biological diversity and specific adaptations in the industrially and medically important fungal genus Aspergillus.</title>
        <authorList>
            <person name="de Vries R.P."/>
            <person name="Riley R."/>
            <person name="Wiebenga A."/>
            <person name="Aguilar-Osorio G."/>
            <person name="Amillis S."/>
            <person name="Uchima C.A."/>
            <person name="Anderluh G."/>
            <person name="Asadollahi M."/>
            <person name="Askin M."/>
            <person name="Barry K."/>
            <person name="Battaglia E."/>
            <person name="Bayram O."/>
            <person name="Benocci T."/>
            <person name="Braus-Stromeyer S.A."/>
            <person name="Caldana C."/>
            <person name="Canovas D."/>
            <person name="Cerqueira G.C."/>
            <person name="Chen F."/>
            <person name="Chen W."/>
            <person name="Choi C."/>
            <person name="Clum A."/>
            <person name="Dos Santos R.A."/>
            <person name="Damasio A.R."/>
            <person name="Diallinas G."/>
            <person name="Emri T."/>
            <person name="Fekete E."/>
            <person name="Flipphi M."/>
            <person name="Freyberg S."/>
            <person name="Gallo A."/>
            <person name="Gournas C."/>
            <person name="Habgood R."/>
            <person name="Hainaut M."/>
            <person name="Harispe M.L."/>
            <person name="Henrissat B."/>
            <person name="Hilden K.S."/>
            <person name="Hope R."/>
            <person name="Hossain A."/>
            <person name="Karabika E."/>
            <person name="Karaffa L."/>
            <person name="Karanyi Z."/>
            <person name="Krasevec N."/>
            <person name="Kuo A."/>
            <person name="Kusch H."/>
            <person name="LaButti K."/>
            <person name="Lagendijk E.L."/>
            <person name="Lapidus A."/>
            <person name="Levasseur A."/>
            <person name="Lindquist E."/>
            <person name="Lipzen A."/>
            <person name="Logrieco A.F."/>
            <person name="MacCabe A."/>
            <person name="Maekelae M.R."/>
            <person name="Malavazi I."/>
            <person name="Melin P."/>
            <person name="Meyer V."/>
            <person name="Mielnichuk N."/>
            <person name="Miskei M."/>
            <person name="Molnar A.P."/>
            <person name="Mule G."/>
            <person name="Ngan C.Y."/>
            <person name="Orejas M."/>
            <person name="Orosz E."/>
            <person name="Ouedraogo J.P."/>
            <person name="Overkamp K.M."/>
            <person name="Park H.-S."/>
            <person name="Perrone G."/>
            <person name="Piumi F."/>
            <person name="Punt P.J."/>
            <person name="Ram A.F."/>
            <person name="Ramon A."/>
            <person name="Rauscher S."/>
            <person name="Record E."/>
            <person name="Riano-Pachon D.M."/>
            <person name="Robert V."/>
            <person name="Roehrig J."/>
            <person name="Ruller R."/>
            <person name="Salamov A."/>
            <person name="Salih N.S."/>
            <person name="Samson R.A."/>
            <person name="Sandor E."/>
            <person name="Sanguinetti M."/>
            <person name="Schuetze T."/>
            <person name="Sepcic K."/>
            <person name="Shelest E."/>
            <person name="Sherlock G."/>
            <person name="Sophianopoulou V."/>
            <person name="Squina F.M."/>
            <person name="Sun H."/>
            <person name="Susca A."/>
            <person name="Todd R.B."/>
            <person name="Tsang A."/>
            <person name="Unkles S.E."/>
            <person name="van de Wiele N."/>
            <person name="van Rossen-Uffink D."/>
            <person name="Oliveira J.V."/>
            <person name="Vesth T.C."/>
            <person name="Visser J."/>
            <person name="Yu J.-H."/>
            <person name="Zhou M."/>
            <person name="Andersen M.R."/>
            <person name="Archer D.B."/>
            <person name="Baker S.E."/>
            <person name="Benoit I."/>
            <person name="Brakhage A.A."/>
            <person name="Braus G.H."/>
            <person name="Fischer R."/>
            <person name="Frisvad J.C."/>
            <person name="Goldman G.H."/>
            <person name="Houbraken J."/>
            <person name="Oakley B."/>
            <person name="Pocsi I."/>
            <person name="Scazzocchio C."/>
            <person name="Seiboth B."/>
            <person name="vanKuyk P.A."/>
            <person name="Wortman J."/>
            <person name="Dyer P.S."/>
            <person name="Grigoriev I.V."/>
        </authorList>
    </citation>
    <scope>NUCLEOTIDE SEQUENCE [LARGE SCALE GENOMIC DNA]</scope>
    <source>
        <strain evidence="11">CBS 506.65</strain>
    </source>
</reference>
<dbReference type="Pfam" id="PF00512">
    <property type="entry name" value="HisKA"/>
    <property type="match status" value="1"/>
</dbReference>